<dbReference type="Proteomes" id="UP000319931">
    <property type="component" value="Unassembled WGS sequence"/>
</dbReference>
<reference evidence="5 6" key="1">
    <citation type="journal article" date="2019" name="Environ. Microbiol.">
        <title>Species interactions and distinct microbial communities in high Arctic permafrost affected cryosols are associated with the CH4 and CO2 gas fluxes.</title>
        <authorList>
            <person name="Altshuler I."/>
            <person name="Hamel J."/>
            <person name="Turney S."/>
            <person name="Magnuson E."/>
            <person name="Levesque R."/>
            <person name="Greer C."/>
            <person name="Whyte L.G."/>
        </authorList>
    </citation>
    <scope>NUCLEOTIDE SEQUENCE [LARGE SCALE GENOMIC DNA]</scope>
    <source>
        <strain evidence="5 6">E6.1</strain>
    </source>
</reference>
<evidence type="ECO:0000259" key="4">
    <source>
        <dbReference type="PROSITE" id="PS01124"/>
    </source>
</evidence>
<dbReference type="SUPFAM" id="SSF46689">
    <property type="entry name" value="Homeodomain-like"/>
    <property type="match status" value="2"/>
</dbReference>
<dbReference type="InterPro" id="IPR050204">
    <property type="entry name" value="AraC_XylS_family_regulators"/>
</dbReference>
<dbReference type="SMART" id="SM00342">
    <property type="entry name" value="HTH_ARAC"/>
    <property type="match status" value="1"/>
</dbReference>
<dbReference type="Gene3D" id="1.10.10.60">
    <property type="entry name" value="Homeodomain-like"/>
    <property type="match status" value="2"/>
</dbReference>
<organism evidence="5 6">
    <name type="scientific">Sphingomonas glacialis</name>
    <dbReference type="NCBI Taxonomy" id="658225"/>
    <lineage>
        <taxon>Bacteria</taxon>
        <taxon>Pseudomonadati</taxon>
        <taxon>Pseudomonadota</taxon>
        <taxon>Alphaproteobacteria</taxon>
        <taxon>Sphingomonadales</taxon>
        <taxon>Sphingomonadaceae</taxon>
        <taxon>Sphingomonas</taxon>
    </lineage>
</organism>
<dbReference type="InterPro" id="IPR018062">
    <property type="entry name" value="HTH_AraC-typ_CS"/>
</dbReference>
<keyword evidence="6" id="KW-1185">Reference proteome</keyword>
<dbReference type="InterPro" id="IPR018060">
    <property type="entry name" value="HTH_AraC"/>
</dbReference>
<keyword evidence="3" id="KW-0804">Transcription</keyword>
<dbReference type="GO" id="GO:0003700">
    <property type="term" value="F:DNA-binding transcription factor activity"/>
    <property type="evidence" value="ECO:0007669"/>
    <property type="project" value="InterPro"/>
</dbReference>
<evidence type="ECO:0000256" key="2">
    <source>
        <dbReference type="ARBA" id="ARBA00023125"/>
    </source>
</evidence>
<sequence>MGLSRPVVHIVMSPEQIGLDENLDPLPRGAEYGDVRAGAHPAIIPRRIVTWRGDVGRGEPTDEARAERVALESLLIEVRDGLDGDPRRLRECLRRIDALVFACTRTGTDLEQRDGKGGLQPKQIATIVAYIDKHLGEPIAIDDMARAINLSRTHFCREFKRTTGQSPHQFVIGRRLALAQDLLLRSSVSLSQIARCCGFADQAHLTRTFRRFTGASPLRWKKNAAALPGQPLSGPGGN</sequence>
<protein>
    <submittedName>
        <fullName evidence="5">Helix-turn-helix domain-containing protein</fullName>
    </submittedName>
</protein>
<evidence type="ECO:0000313" key="5">
    <source>
        <dbReference type="EMBL" id="TPG52084.1"/>
    </source>
</evidence>
<keyword evidence="1" id="KW-0805">Transcription regulation</keyword>
<evidence type="ECO:0000256" key="1">
    <source>
        <dbReference type="ARBA" id="ARBA00023015"/>
    </source>
</evidence>
<dbReference type="PANTHER" id="PTHR46796">
    <property type="entry name" value="HTH-TYPE TRANSCRIPTIONAL ACTIVATOR RHAS-RELATED"/>
    <property type="match status" value="1"/>
</dbReference>
<dbReference type="PROSITE" id="PS00041">
    <property type="entry name" value="HTH_ARAC_FAMILY_1"/>
    <property type="match status" value="1"/>
</dbReference>
<comment type="caution">
    <text evidence="5">The sequence shown here is derived from an EMBL/GenBank/DDBJ whole genome shotgun (WGS) entry which is preliminary data.</text>
</comment>
<dbReference type="GO" id="GO:0043565">
    <property type="term" value="F:sequence-specific DNA binding"/>
    <property type="evidence" value="ECO:0007669"/>
    <property type="project" value="InterPro"/>
</dbReference>
<name>A0A502FRM3_9SPHN</name>
<proteinExistence type="predicted"/>
<accession>A0A502FRM3</accession>
<feature type="domain" description="HTH araC/xylS-type" evidence="4">
    <location>
        <begin position="125"/>
        <end position="223"/>
    </location>
</feature>
<dbReference type="InterPro" id="IPR009057">
    <property type="entry name" value="Homeodomain-like_sf"/>
</dbReference>
<keyword evidence="2" id="KW-0238">DNA-binding</keyword>
<dbReference type="PROSITE" id="PS01124">
    <property type="entry name" value="HTH_ARAC_FAMILY_2"/>
    <property type="match status" value="1"/>
</dbReference>
<evidence type="ECO:0000313" key="6">
    <source>
        <dbReference type="Proteomes" id="UP000319931"/>
    </source>
</evidence>
<dbReference type="AlphaFoldDB" id="A0A502FRM3"/>
<dbReference type="Pfam" id="PF12833">
    <property type="entry name" value="HTH_18"/>
    <property type="match status" value="1"/>
</dbReference>
<dbReference type="EMBL" id="RCZC01000004">
    <property type="protein sequence ID" value="TPG52084.1"/>
    <property type="molecule type" value="Genomic_DNA"/>
</dbReference>
<dbReference type="OrthoDB" id="110167at2"/>
<evidence type="ECO:0000256" key="3">
    <source>
        <dbReference type="ARBA" id="ARBA00023163"/>
    </source>
</evidence>
<gene>
    <name evidence="5" type="ORF">EAH76_15320</name>
</gene>
<dbReference type="PANTHER" id="PTHR46796:SF14">
    <property type="entry name" value="TRANSCRIPTIONAL REGULATORY PROTEIN"/>
    <property type="match status" value="1"/>
</dbReference>